<dbReference type="EMBL" id="JASSZA010000046">
    <property type="protein sequence ID" value="KAK2082018.1"/>
    <property type="molecule type" value="Genomic_DNA"/>
</dbReference>
<evidence type="ECO:0000256" key="1">
    <source>
        <dbReference type="SAM" id="MobiDB-lite"/>
    </source>
</evidence>
<evidence type="ECO:0000313" key="2">
    <source>
        <dbReference type="EMBL" id="KAK2082018.1"/>
    </source>
</evidence>
<keyword evidence="3" id="KW-1185">Reference proteome</keyword>
<gene>
    <name evidence="2" type="ORF">P7K49_040095</name>
</gene>
<organism evidence="2 3">
    <name type="scientific">Saguinus oedipus</name>
    <name type="common">Cotton-top tamarin</name>
    <name type="synonym">Oedipomidas oedipus</name>
    <dbReference type="NCBI Taxonomy" id="9490"/>
    <lineage>
        <taxon>Eukaryota</taxon>
        <taxon>Metazoa</taxon>
        <taxon>Chordata</taxon>
        <taxon>Craniata</taxon>
        <taxon>Vertebrata</taxon>
        <taxon>Euteleostomi</taxon>
        <taxon>Mammalia</taxon>
        <taxon>Eutheria</taxon>
        <taxon>Euarchontoglires</taxon>
        <taxon>Primates</taxon>
        <taxon>Haplorrhini</taxon>
        <taxon>Platyrrhini</taxon>
        <taxon>Cebidae</taxon>
        <taxon>Callitrichinae</taxon>
        <taxon>Saguinus</taxon>
    </lineage>
</organism>
<name>A0ABQ9TBC1_SAGOE</name>
<accession>A0ABQ9TBC1</accession>
<comment type="caution">
    <text evidence="2">The sequence shown here is derived from an EMBL/GenBank/DDBJ whole genome shotgun (WGS) entry which is preliminary data.</text>
</comment>
<dbReference type="Proteomes" id="UP001266305">
    <property type="component" value="Unassembled WGS sequence"/>
</dbReference>
<protein>
    <submittedName>
        <fullName evidence="2">Uncharacterized protein</fullName>
    </submittedName>
</protein>
<proteinExistence type="predicted"/>
<evidence type="ECO:0000313" key="3">
    <source>
        <dbReference type="Proteomes" id="UP001266305"/>
    </source>
</evidence>
<sequence length="163" mass="17027">MNKGPRDFGAGGNGGGWFGGWGIWGWVGGRVDLPGPRSRASSAAHGRVKEGAQQRVVVNRHVQQLRSDGPLSVIVGLLARQLQDLGRRLAQRDSGAGRSGLPVEHAPPPSQKTKPPLGRGQSGYAPACASTRGPSTATPPRHAGCWVRYLGSACSSTTRCLST</sequence>
<reference evidence="2 3" key="1">
    <citation type="submission" date="2023-05" db="EMBL/GenBank/DDBJ databases">
        <title>B98-5 Cell Line De Novo Hybrid Assembly: An Optical Mapping Approach.</title>
        <authorList>
            <person name="Kananen K."/>
            <person name="Auerbach J.A."/>
            <person name="Kautto E."/>
            <person name="Blachly J.S."/>
        </authorList>
    </citation>
    <scope>NUCLEOTIDE SEQUENCE [LARGE SCALE GENOMIC DNA]</scope>
    <source>
        <strain evidence="2">B95-8</strain>
        <tissue evidence="2">Cell line</tissue>
    </source>
</reference>
<feature type="region of interest" description="Disordered" evidence="1">
    <location>
        <begin position="89"/>
        <end position="139"/>
    </location>
</feature>